<dbReference type="NCBIfam" id="TIGR02397">
    <property type="entry name" value="dnaX_nterm"/>
    <property type="match status" value="1"/>
</dbReference>
<dbReference type="InterPro" id="IPR001270">
    <property type="entry name" value="ClpA/B"/>
</dbReference>
<dbReference type="Pfam" id="PF12169">
    <property type="entry name" value="DNA_pol3_gamma3"/>
    <property type="match status" value="1"/>
</dbReference>
<dbReference type="GO" id="GO:0003887">
    <property type="term" value="F:DNA-directed DNA polymerase activity"/>
    <property type="evidence" value="ECO:0007669"/>
    <property type="project" value="UniProtKB-KW"/>
</dbReference>
<organism evidence="13 14">
    <name type="scientific">Candidatus Yanofskybacteria bacterium CG10_big_fil_rev_8_21_14_0_10_37_15</name>
    <dbReference type="NCBI Taxonomy" id="1975097"/>
    <lineage>
        <taxon>Bacteria</taxon>
        <taxon>Candidatus Yanofskyibacteriota</taxon>
    </lineage>
</organism>
<evidence type="ECO:0000313" key="14">
    <source>
        <dbReference type="Proteomes" id="UP000230208"/>
    </source>
</evidence>
<evidence type="ECO:0000256" key="11">
    <source>
        <dbReference type="RuleBase" id="RU364063"/>
    </source>
</evidence>
<name>A0A2H0R6M4_9BACT</name>
<keyword evidence="2 11" id="KW-0808">Transferase</keyword>
<dbReference type="InterPro" id="IPR003593">
    <property type="entry name" value="AAA+_ATPase"/>
</dbReference>
<keyword evidence="5" id="KW-0479">Metal-binding</keyword>
<evidence type="ECO:0000256" key="5">
    <source>
        <dbReference type="ARBA" id="ARBA00022723"/>
    </source>
</evidence>
<dbReference type="CDD" id="cd00009">
    <property type="entry name" value="AAA"/>
    <property type="match status" value="1"/>
</dbReference>
<dbReference type="InterPro" id="IPR008921">
    <property type="entry name" value="DNA_pol3_clamp-load_cplx_C"/>
</dbReference>
<dbReference type="PRINTS" id="PR00300">
    <property type="entry name" value="CLPPROTEASEA"/>
</dbReference>
<evidence type="ECO:0000256" key="6">
    <source>
        <dbReference type="ARBA" id="ARBA00022741"/>
    </source>
</evidence>
<dbReference type="InterPro" id="IPR012763">
    <property type="entry name" value="DNA_pol_III_sug/sutau_N"/>
</dbReference>
<reference evidence="13 14" key="1">
    <citation type="submission" date="2017-09" db="EMBL/GenBank/DDBJ databases">
        <title>Depth-based differentiation of microbial function through sediment-hosted aquifers and enrichment of novel symbionts in the deep terrestrial subsurface.</title>
        <authorList>
            <person name="Probst A.J."/>
            <person name="Ladd B."/>
            <person name="Jarett J.K."/>
            <person name="Geller-Mcgrath D.E."/>
            <person name="Sieber C.M."/>
            <person name="Emerson J.B."/>
            <person name="Anantharaman K."/>
            <person name="Thomas B.C."/>
            <person name="Malmstrom R."/>
            <person name="Stieglmeier M."/>
            <person name="Klingl A."/>
            <person name="Woyke T."/>
            <person name="Ryan C.M."/>
            <person name="Banfield J.F."/>
        </authorList>
    </citation>
    <scope>NUCLEOTIDE SEQUENCE [LARGE SCALE GENOMIC DNA]</scope>
    <source>
        <strain evidence="13">CG10_big_fil_rev_8_21_14_0_10_37_15</strain>
    </source>
</reference>
<dbReference type="SUPFAM" id="SSF52540">
    <property type="entry name" value="P-loop containing nucleoside triphosphate hydrolases"/>
    <property type="match status" value="1"/>
</dbReference>
<accession>A0A2H0R6M4</accession>
<evidence type="ECO:0000256" key="7">
    <source>
        <dbReference type="ARBA" id="ARBA00022833"/>
    </source>
</evidence>
<dbReference type="PANTHER" id="PTHR11669:SF0">
    <property type="entry name" value="PROTEIN STICHEL-LIKE 2"/>
    <property type="match status" value="1"/>
</dbReference>
<dbReference type="CDD" id="cd18137">
    <property type="entry name" value="HLD_clamp_pol_III_gamma_tau"/>
    <property type="match status" value="1"/>
</dbReference>
<comment type="catalytic activity">
    <reaction evidence="10 11">
        <text>DNA(n) + a 2'-deoxyribonucleoside 5'-triphosphate = DNA(n+1) + diphosphate</text>
        <dbReference type="Rhea" id="RHEA:22508"/>
        <dbReference type="Rhea" id="RHEA-COMP:17339"/>
        <dbReference type="Rhea" id="RHEA-COMP:17340"/>
        <dbReference type="ChEBI" id="CHEBI:33019"/>
        <dbReference type="ChEBI" id="CHEBI:61560"/>
        <dbReference type="ChEBI" id="CHEBI:173112"/>
        <dbReference type="EC" id="2.7.7.7"/>
    </reaction>
</comment>
<comment type="caution">
    <text evidence="13">The sequence shown here is derived from an EMBL/GenBank/DDBJ whole genome shotgun (WGS) entry which is preliminary data.</text>
</comment>
<keyword evidence="4 11" id="KW-0235">DNA replication</keyword>
<dbReference type="Gene3D" id="1.20.272.10">
    <property type="match status" value="1"/>
</dbReference>
<evidence type="ECO:0000313" key="13">
    <source>
        <dbReference type="EMBL" id="PIR41684.1"/>
    </source>
</evidence>
<dbReference type="InterPro" id="IPR027417">
    <property type="entry name" value="P-loop_NTPase"/>
</dbReference>
<comment type="subunit">
    <text evidence="11">DNA polymerase III contains a core (composed of alpha, epsilon and theta chains) that associates with a tau subunit. This core dimerizes to form the POLIII' complex. PolIII' associates with the gamma complex (composed of gamma, delta, delta', psi and chi chains) and with the beta chain to form the complete DNA polymerase III complex.</text>
</comment>
<dbReference type="InterPro" id="IPR022754">
    <property type="entry name" value="DNA_pol_III_gamma-3"/>
</dbReference>
<dbReference type="FunFam" id="3.40.50.300:FF:000014">
    <property type="entry name" value="DNA polymerase III subunit gamma/tau"/>
    <property type="match status" value="1"/>
</dbReference>
<evidence type="ECO:0000256" key="4">
    <source>
        <dbReference type="ARBA" id="ARBA00022705"/>
    </source>
</evidence>
<evidence type="ECO:0000256" key="2">
    <source>
        <dbReference type="ARBA" id="ARBA00022679"/>
    </source>
</evidence>
<gene>
    <name evidence="11" type="primary">dnaX</name>
    <name evidence="13" type="ORF">COV30_02475</name>
</gene>
<dbReference type="Pfam" id="PF22608">
    <property type="entry name" value="DNAX_ATPase_lid"/>
    <property type="match status" value="1"/>
</dbReference>
<evidence type="ECO:0000256" key="10">
    <source>
        <dbReference type="ARBA" id="ARBA00049244"/>
    </source>
</evidence>
<evidence type="ECO:0000256" key="8">
    <source>
        <dbReference type="ARBA" id="ARBA00022840"/>
    </source>
</evidence>
<keyword evidence="3 11" id="KW-0548">Nucleotidyltransferase</keyword>
<evidence type="ECO:0000259" key="12">
    <source>
        <dbReference type="SMART" id="SM00382"/>
    </source>
</evidence>
<dbReference type="InterPro" id="IPR045085">
    <property type="entry name" value="HLD_clamp_pol_III_gamma_tau"/>
</dbReference>
<dbReference type="GO" id="GO:0005524">
    <property type="term" value="F:ATP binding"/>
    <property type="evidence" value="ECO:0007669"/>
    <property type="project" value="UniProtKB-KW"/>
</dbReference>
<feature type="domain" description="AAA+ ATPase" evidence="12">
    <location>
        <begin position="33"/>
        <end position="180"/>
    </location>
</feature>
<dbReference type="SMART" id="SM00382">
    <property type="entry name" value="AAA"/>
    <property type="match status" value="1"/>
</dbReference>
<keyword evidence="7" id="KW-0862">Zinc</keyword>
<proteinExistence type="inferred from homology"/>
<dbReference type="GO" id="GO:0003677">
    <property type="term" value="F:DNA binding"/>
    <property type="evidence" value="ECO:0007669"/>
    <property type="project" value="InterPro"/>
</dbReference>
<evidence type="ECO:0000256" key="3">
    <source>
        <dbReference type="ARBA" id="ARBA00022695"/>
    </source>
</evidence>
<evidence type="ECO:0000256" key="1">
    <source>
        <dbReference type="ARBA" id="ARBA00006360"/>
    </source>
</evidence>
<dbReference type="InterPro" id="IPR050238">
    <property type="entry name" value="DNA_Rep/Repair_Clamp_Loader"/>
</dbReference>
<dbReference type="GO" id="GO:0009360">
    <property type="term" value="C:DNA polymerase III complex"/>
    <property type="evidence" value="ECO:0007669"/>
    <property type="project" value="InterPro"/>
</dbReference>
<dbReference type="AlphaFoldDB" id="A0A2H0R6M4"/>
<dbReference type="EC" id="2.7.7.7" evidence="11"/>
<dbReference type="EMBL" id="PCXP01000030">
    <property type="protein sequence ID" value="PIR41684.1"/>
    <property type="molecule type" value="Genomic_DNA"/>
</dbReference>
<dbReference type="Gene3D" id="1.10.8.60">
    <property type="match status" value="1"/>
</dbReference>
<protein>
    <recommendedName>
        <fullName evidence="11">DNA polymerase III subunit gamma/tau</fullName>
        <ecNumber evidence="11">2.7.7.7</ecNumber>
    </recommendedName>
</protein>
<keyword evidence="9 11" id="KW-0239">DNA-directed DNA polymerase</keyword>
<dbReference type="SUPFAM" id="SSF48019">
    <property type="entry name" value="post-AAA+ oligomerization domain-like"/>
    <property type="match status" value="1"/>
</dbReference>
<dbReference type="GO" id="GO:0046872">
    <property type="term" value="F:metal ion binding"/>
    <property type="evidence" value="ECO:0007669"/>
    <property type="project" value="UniProtKB-KW"/>
</dbReference>
<dbReference type="Pfam" id="PF13177">
    <property type="entry name" value="DNA_pol3_delta2"/>
    <property type="match status" value="1"/>
</dbReference>
<dbReference type="GO" id="GO:0006261">
    <property type="term" value="P:DNA-templated DNA replication"/>
    <property type="evidence" value="ECO:0007669"/>
    <property type="project" value="TreeGrafter"/>
</dbReference>
<dbReference type="Gene3D" id="3.40.50.300">
    <property type="entry name" value="P-loop containing nucleotide triphosphate hydrolases"/>
    <property type="match status" value="1"/>
</dbReference>
<keyword evidence="6 11" id="KW-0547">Nucleotide-binding</keyword>
<comment type="function">
    <text evidence="11">DNA polymerase III is a complex, multichain enzyme responsible for most of the replicative synthesis in bacteria. This DNA polymerase also exhibits 3' to 5' exonuclease activity.</text>
</comment>
<keyword evidence="8 11" id="KW-0067">ATP-binding</keyword>
<dbReference type="Proteomes" id="UP000230208">
    <property type="component" value="Unassembled WGS sequence"/>
</dbReference>
<dbReference type="NCBIfam" id="NF004046">
    <property type="entry name" value="PRK05563.1"/>
    <property type="match status" value="1"/>
</dbReference>
<comment type="similarity">
    <text evidence="1 11">Belongs to the DnaX/STICHEL family.</text>
</comment>
<dbReference type="PANTHER" id="PTHR11669">
    <property type="entry name" value="REPLICATION FACTOR C / DNA POLYMERASE III GAMMA-TAU SUBUNIT"/>
    <property type="match status" value="1"/>
</dbReference>
<evidence type="ECO:0000256" key="9">
    <source>
        <dbReference type="ARBA" id="ARBA00022932"/>
    </source>
</evidence>
<sequence length="352" mass="39008">MLYRKYRPQIFAQVVGQEHVVRTLKGALMTGRIGHAFLFTGPRGTGKTTLARIFAKALNCKKIKNGEPCNECDSCLGANRGNLLDIIEIDAASQTGVDNIRELTDSAAVSAPSGGYKIFIIDEVHMLSKSAFNALLKTLEEPPTHAVFMLATTEPHKIIPTVLSRVQRFDFKRLTPVQIFQKLKSVVKQEKVEIEDEALRVIASSSDGALRDAEVSLAKVLSVAGSDRITVELVVKILDLVPTAYHPEFFGYLISGNKVSALDFIQKMHGSGMDLENFAKDFLEYSRKVLMAKINPAVLVSLGEELPEQHQVEGKKLVKLIQLFTVARNEMKTSPIIQLPLELAVLEFIEYK</sequence>